<dbReference type="GO" id="GO:0032259">
    <property type="term" value="P:methylation"/>
    <property type="evidence" value="ECO:0007669"/>
    <property type="project" value="UniProtKB-KW"/>
</dbReference>
<dbReference type="GO" id="GO:0008168">
    <property type="term" value="F:methyltransferase activity"/>
    <property type="evidence" value="ECO:0007669"/>
    <property type="project" value="UniProtKB-KW"/>
</dbReference>
<dbReference type="InterPro" id="IPR016718">
    <property type="entry name" value="rRNA_m1G-MeTrfase_A_prd"/>
</dbReference>
<feature type="binding site" evidence="1">
    <location>
        <position position="38"/>
    </location>
    <ligand>
        <name>Zn(2+)</name>
        <dbReference type="ChEBI" id="CHEBI:29105"/>
    </ligand>
</feature>
<dbReference type="InterPro" id="IPR029063">
    <property type="entry name" value="SAM-dependent_MTases_sf"/>
</dbReference>
<evidence type="ECO:0000259" key="4">
    <source>
        <dbReference type="Pfam" id="PF21302"/>
    </source>
</evidence>
<dbReference type="CDD" id="cd02440">
    <property type="entry name" value="AdoMet_MTases"/>
    <property type="match status" value="1"/>
</dbReference>
<keyword evidence="1" id="KW-0479">Metal-binding</keyword>
<feature type="binding site" evidence="2">
    <location>
        <position position="191"/>
    </location>
    <ligand>
        <name>S-adenosyl-L-methionine</name>
        <dbReference type="ChEBI" id="CHEBI:59789"/>
    </ligand>
</feature>
<feature type="binding site" evidence="2">
    <location>
        <position position="77"/>
    </location>
    <ligand>
        <name>S-adenosyl-L-methionine</name>
        <dbReference type="ChEBI" id="CHEBI:59789"/>
    </ligand>
</feature>
<evidence type="ECO:0000313" key="5">
    <source>
        <dbReference type="EMBL" id="MVX59628.1"/>
    </source>
</evidence>
<dbReference type="Pfam" id="PF13649">
    <property type="entry name" value="Methyltransf_25"/>
    <property type="match status" value="1"/>
</dbReference>
<keyword evidence="1" id="KW-0862">Zinc</keyword>
<dbReference type="EMBL" id="WSRS01000098">
    <property type="protein sequence ID" value="MVX59628.1"/>
    <property type="molecule type" value="Genomic_DNA"/>
</dbReference>
<sequence length="273" mass="31222">MYPPKLQRFTTTDLVFTCPFCQEGLQLQERSLACRNRHNFDLAKQGYVNLAPNTKASQHYQKESFQARQLVLEAGLYDHVLAGLDQMITKLQPASLLDVACGEGFYSRQLESRYTGNYYAFDLSKDSILLASKADSRQQVKWFVADLAKIPLADQSLDAILDIFSPANYQEFKRLLKPTGNLLKAIPGSQHLIEIRKILGKEAYQPEDIDLHLKEQMQIQDQLELTATYTLTPEVREALLTMTPLLQQVRLENFDWTQLTDITISATLYQAHF</sequence>
<gene>
    <name evidence="5" type="ORF">E5983_08315</name>
</gene>
<dbReference type="PIRSF" id="PIRSF018249">
    <property type="entry name" value="MyrA_prd"/>
    <property type="match status" value="1"/>
</dbReference>
<name>A0A7X3G9I9_9STRE</name>
<keyword evidence="5" id="KW-0808">Transferase</keyword>
<dbReference type="Proteomes" id="UP000461595">
    <property type="component" value="Unassembled WGS sequence"/>
</dbReference>
<reference evidence="5 6" key="1">
    <citation type="submission" date="2019-12" db="EMBL/GenBank/DDBJ databases">
        <title>Microbes associate with the intestines of laboratory mice.</title>
        <authorList>
            <person name="Navarre W."/>
            <person name="Wong E."/>
        </authorList>
    </citation>
    <scope>NUCLEOTIDE SEQUENCE [LARGE SCALE GENOMIC DNA]</scope>
    <source>
        <strain evidence="5 6">NM51_B2-22</strain>
    </source>
</reference>
<keyword evidence="2" id="KW-0949">S-adenosyl-L-methionine</keyword>
<dbReference type="PANTHER" id="PTHR43460:SF1">
    <property type="entry name" value="METHYLTRANSFERASE TYPE 11 DOMAIN-CONTAINING PROTEIN"/>
    <property type="match status" value="1"/>
</dbReference>
<dbReference type="AlphaFoldDB" id="A0A7X3G9I9"/>
<feature type="domain" description="23S rRNA (guanine(745)-N(1))-methyltransferase N-terminal" evidence="4">
    <location>
        <begin position="16"/>
        <end position="53"/>
    </location>
</feature>
<dbReference type="GO" id="GO:0046872">
    <property type="term" value="F:metal ion binding"/>
    <property type="evidence" value="ECO:0007669"/>
    <property type="project" value="UniProtKB-KW"/>
</dbReference>
<dbReference type="Pfam" id="PF21302">
    <property type="entry name" value="Zn_ribbon_RlmA"/>
    <property type="match status" value="1"/>
</dbReference>
<evidence type="ECO:0000259" key="3">
    <source>
        <dbReference type="Pfam" id="PF13649"/>
    </source>
</evidence>
<feature type="binding site" evidence="1">
    <location>
        <position position="18"/>
    </location>
    <ligand>
        <name>Zn(2+)</name>
        <dbReference type="ChEBI" id="CHEBI:29105"/>
    </ligand>
</feature>
<evidence type="ECO:0000256" key="2">
    <source>
        <dbReference type="PIRSR" id="PIRSR018249-2"/>
    </source>
</evidence>
<dbReference type="RefSeq" id="WP_160333381.1">
    <property type="nucleotide sequence ID" value="NZ_WSRS01000098.1"/>
</dbReference>
<dbReference type="SUPFAM" id="SSF53335">
    <property type="entry name" value="S-adenosyl-L-methionine-dependent methyltransferases"/>
    <property type="match status" value="1"/>
</dbReference>
<dbReference type="InterPro" id="IPR041698">
    <property type="entry name" value="Methyltransf_25"/>
</dbReference>
<proteinExistence type="predicted"/>
<organism evidence="5 6">
    <name type="scientific">Streptococcus danieliae</name>
    <dbReference type="NCBI Taxonomy" id="747656"/>
    <lineage>
        <taxon>Bacteria</taxon>
        <taxon>Bacillati</taxon>
        <taxon>Bacillota</taxon>
        <taxon>Bacilli</taxon>
        <taxon>Lactobacillales</taxon>
        <taxon>Streptococcaceae</taxon>
        <taxon>Streptococcus</taxon>
    </lineage>
</organism>
<dbReference type="InterPro" id="IPR052939">
    <property type="entry name" value="23S_rRNA_MeTrnsfrase_RlmA"/>
</dbReference>
<dbReference type="PANTHER" id="PTHR43460">
    <property type="entry name" value="METHYLTRANSFERASE"/>
    <property type="match status" value="1"/>
</dbReference>
<feature type="binding site" evidence="1">
    <location>
        <position position="21"/>
    </location>
    <ligand>
        <name>Zn(2+)</name>
        <dbReference type="ChEBI" id="CHEBI:29105"/>
    </ligand>
</feature>
<accession>A0A7X3G9I9</accession>
<keyword evidence="5" id="KW-0489">Methyltransferase</keyword>
<evidence type="ECO:0000256" key="1">
    <source>
        <dbReference type="PIRSR" id="PIRSR018249-1"/>
    </source>
</evidence>
<feature type="binding site" evidence="1">
    <location>
        <position position="34"/>
    </location>
    <ligand>
        <name>Zn(2+)</name>
        <dbReference type="ChEBI" id="CHEBI:29105"/>
    </ligand>
</feature>
<dbReference type="OrthoDB" id="5522265at2"/>
<evidence type="ECO:0000313" key="6">
    <source>
        <dbReference type="Proteomes" id="UP000461595"/>
    </source>
</evidence>
<comment type="caution">
    <text evidence="5">The sequence shown here is derived from an EMBL/GenBank/DDBJ whole genome shotgun (WGS) entry which is preliminary data.</text>
</comment>
<protein>
    <submittedName>
        <fullName evidence="5">Methyltransferase domain-containing protein</fullName>
    </submittedName>
</protein>
<feature type="domain" description="Methyltransferase" evidence="3">
    <location>
        <begin position="97"/>
        <end position="180"/>
    </location>
</feature>
<dbReference type="Gene3D" id="3.40.50.150">
    <property type="entry name" value="Vaccinia Virus protein VP39"/>
    <property type="match status" value="1"/>
</dbReference>
<feature type="binding site" evidence="2">
    <location>
        <begin position="103"/>
        <end position="104"/>
    </location>
    <ligand>
        <name>S-adenosyl-L-methionine</name>
        <dbReference type="ChEBI" id="CHEBI:59789"/>
    </ligand>
</feature>
<dbReference type="InterPro" id="IPR048647">
    <property type="entry name" value="RlmA_N"/>
</dbReference>